<proteinExistence type="inferred from homology"/>
<keyword evidence="7 15" id="KW-0460">Magnesium</keyword>
<feature type="compositionally biased region" description="Polar residues" evidence="17">
    <location>
        <begin position="1049"/>
        <end position="1064"/>
    </location>
</feature>
<comment type="cofactor">
    <cofactor evidence="15">
        <name>Mg(2+)</name>
        <dbReference type="ChEBI" id="CHEBI:18420"/>
    </cofactor>
</comment>
<evidence type="ECO:0000256" key="15">
    <source>
        <dbReference type="PIRSR" id="PIRSR606539-3"/>
    </source>
</evidence>
<feature type="compositionally biased region" description="Polar residues" evidence="17">
    <location>
        <begin position="157"/>
        <end position="166"/>
    </location>
</feature>
<keyword evidence="10 16" id="KW-0472">Membrane</keyword>
<dbReference type="InterPro" id="IPR036412">
    <property type="entry name" value="HAD-like_sf"/>
</dbReference>
<dbReference type="SUPFAM" id="SSF81653">
    <property type="entry name" value="Calcium ATPase, transduction domain A"/>
    <property type="match status" value="1"/>
</dbReference>
<dbReference type="FunFam" id="3.40.1110.10:FF:000090">
    <property type="entry name" value="Phospholipid-transporting ATPase"/>
    <property type="match status" value="1"/>
</dbReference>
<evidence type="ECO:0000256" key="14">
    <source>
        <dbReference type="PIRSR" id="PIRSR606539-2"/>
    </source>
</evidence>
<feature type="binding site" evidence="14">
    <location>
        <position position="707"/>
    </location>
    <ligand>
        <name>ATP</name>
        <dbReference type="ChEBI" id="CHEBI:30616"/>
    </ligand>
</feature>
<feature type="transmembrane region" description="Helical" evidence="16">
    <location>
        <begin position="595"/>
        <end position="618"/>
    </location>
</feature>
<dbReference type="PANTHER" id="PTHR24092:SF174">
    <property type="entry name" value="PHOSPHOLIPID-TRANSPORTING ATPASE DNF3-RELATED"/>
    <property type="match status" value="1"/>
</dbReference>
<evidence type="ECO:0000256" key="4">
    <source>
        <dbReference type="ARBA" id="ARBA00022723"/>
    </source>
</evidence>
<dbReference type="GO" id="GO:0005802">
    <property type="term" value="C:trans-Golgi network"/>
    <property type="evidence" value="ECO:0007669"/>
    <property type="project" value="TreeGrafter"/>
</dbReference>
<feature type="compositionally biased region" description="Low complexity" evidence="17">
    <location>
        <begin position="58"/>
        <end position="72"/>
    </location>
</feature>
<dbReference type="GO" id="GO:0032456">
    <property type="term" value="P:endocytic recycling"/>
    <property type="evidence" value="ECO:0007669"/>
    <property type="project" value="TreeGrafter"/>
</dbReference>
<feature type="transmembrane region" description="Helical" evidence="16">
    <location>
        <begin position="1435"/>
        <end position="1462"/>
    </location>
</feature>
<feature type="active site" description="4-aspartylphosphate intermediate" evidence="13">
    <location>
        <position position="707"/>
    </location>
</feature>
<dbReference type="PANTHER" id="PTHR24092">
    <property type="entry name" value="PROBABLE PHOSPHOLIPID-TRANSPORTING ATPASE"/>
    <property type="match status" value="1"/>
</dbReference>
<dbReference type="InterPro" id="IPR023214">
    <property type="entry name" value="HAD_sf"/>
</dbReference>
<reference evidence="21" key="1">
    <citation type="submission" date="2012-06" db="EMBL/GenBank/DDBJ databases">
        <title>The genome sequence of Coniosporium apollinis CBS 100218.</title>
        <authorList>
            <consortium name="The Broad Institute Genome Sequencing Platform"/>
            <person name="Cuomo C."/>
            <person name="Gorbushina A."/>
            <person name="Noack S."/>
            <person name="Walker B."/>
            <person name="Young S.K."/>
            <person name="Zeng Q."/>
            <person name="Gargeya S."/>
            <person name="Fitzgerald M."/>
            <person name="Haas B."/>
            <person name="Abouelleil A."/>
            <person name="Alvarado L."/>
            <person name="Arachchi H.M."/>
            <person name="Berlin A.M."/>
            <person name="Chapman S.B."/>
            <person name="Goldberg J."/>
            <person name="Griggs A."/>
            <person name="Gujja S."/>
            <person name="Hansen M."/>
            <person name="Howarth C."/>
            <person name="Imamovic A."/>
            <person name="Larimer J."/>
            <person name="McCowan C."/>
            <person name="Montmayeur A."/>
            <person name="Murphy C."/>
            <person name="Neiman D."/>
            <person name="Pearson M."/>
            <person name="Priest M."/>
            <person name="Roberts A."/>
            <person name="Saif S."/>
            <person name="Shea T."/>
            <person name="Sisk P."/>
            <person name="Sykes S."/>
            <person name="Wortman J."/>
            <person name="Nusbaum C."/>
            <person name="Birren B."/>
        </authorList>
    </citation>
    <scope>NUCLEOTIDE SEQUENCE [LARGE SCALE GENOMIC DNA]</scope>
    <source>
        <strain evidence="21">CBS 100218</strain>
    </source>
</reference>
<keyword evidence="21" id="KW-1185">Reference proteome</keyword>
<dbReference type="PROSITE" id="PS00154">
    <property type="entry name" value="ATPASE_E1_E2"/>
    <property type="match status" value="1"/>
</dbReference>
<feature type="transmembrane region" description="Helical" evidence="16">
    <location>
        <begin position="1468"/>
        <end position="1485"/>
    </location>
</feature>
<dbReference type="GeneID" id="19906054"/>
<evidence type="ECO:0000256" key="11">
    <source>
        <dbReference type="ARBA" id="ARBA00034036"/>
    </source>
</evidence>
<dbReference type="GO" id="GO:0045332">
    <property type="term" value="P:phospholipid translocation"/>
    <property type="evidence" value="ECO:0007669"/>
    <property type="project" value="TreeGrafter"/>
</dbReference>
<accession>R7Z5V1</accession>
<keyword evidence="3 16" id="KW-0812">Transmembrane</keyword>
<dbReference type="InterPro" id="IPR008250">
    <property type="entry name" value="ATPase_P-typ_transduc_dom_A_sf"/>
</dbReference>
<feature type="compositionally biased region" description="Low complexity" evidence="17">
    <location>
        <begin position="210"/>
        <end position="225"/>
    </location>
</feature>
<keyword evidence="4 15" id="KW-0479">Metal-binding</keyword>
<feature type="binding site" evidence="15">
    <location>
        <position position="707"/>
    </location>
    <ligand>
        <name>Mg(2+)</name>
        <dbReference type="ChEBI" id="CHEBI:18420"/>
    </ligand>
</feature>
<dbReference type="GO" id="GO:0005886">
    <property type="term" value="C:plasma membrane"/>
    <property type="evidence" value="ECO:0007669"/>
    <property type="project" value="TreeGrafter"/>
</dbReference>
<feature type="compositionally biased region" description="Basic and acidic residues" evidence="17">
    <location>
        <begin position="1612"/>
        <end position="1656"/>
    </location>
</feature>
<comment type="subcellular location">
    <subcellularLocation>
        <location evidence="1 16">Membrane</location>
        <topology evidence="1 16">Multi-pass membrane protein</topology>
    </subcellularLocation>
</comment>
<dbReference type="STRING" id="1168221.R7Z5V1"/>
<dbReference type="Gene3D" id="3.40.1110.10">
    <property type="entry name" value="Calcium-transporting ATPase, cytoplasmic domain N"/>
    <property type="match status" value="1"/>
</dbReference>
<evidence type="ECO:0000259" key="18">
    <source>
        <dbReference type="Pfam" id="PF16209"/>
    </source>
</evidence>
<feature type="compositionally biased region" description="Basic and acidic residues" evidence="17">
    <location>
        <begin position="44"/>
        <end position="57"/>
    </location>
</feature>
<dbReference type="Pfam" id="PF16209">
    <property type="entry name" value="PhoLip_ATPase_N"/>
    <property type="match status" value="1"/>
</dbReference>
<dbReference type="EMBL" id="JH767615">
    <property type="protein sequence ID" value="EON69483.1"/>
    <property type="molecule type" value="Genomic_DNA"/>
</dbReference>
<dbReference type="EC" id="7.6.2.1" evidence="16"/>
<comment type="catalytic activity">
    <reaction evidence="12">
        <text>a 1,2-diacyl-sn-glycero-3-phosphoethanolamine(out) + ATP + H2O = a 1,2-diacyl-sn-glycero-3-phosphoethanolamine(in) + ADP + phosphate + H(+)</text>
        <dbReference type="Rhea" id="RHEA:66132"/>
        <dbReference type="ChEBI" id="CHEBI:15377"/>
        <dbReference type="ChEBI" id="CHEBI:15378"/>
        <dbReference type="ChEBI" id="CHEBI:30616"/>
        <dbReference type="ChEBI" id="CHEBI:43474"/>
        <dbReference type="ChEBI" id="CHEBI:64612"/>
        <dbReference type="ChEBI" id="CHEBI:456216"/>
    </reaction>
    <physiologicalReaction direction="left-to-right" evidence="12">
        <dbReference type="Rhea" id="RHEA:66133"/>
    </physiologicalReaction>
</comment>
<dbReference type="InterPro" id="IPR006539">
    <property type="entry name" value="P-type_ATPase_IV"/>
</dbReference>
<dbReference type="RefSeq" id="XP_007784800.1">
    <property type="nucleotide sequence ID" value="XM_007786610.1"/>
</dbReference>
<evidence type="ECO:0000259" key="19">
    <source>
        <dbReference type="Pfam" id="PF16212"/>
    </source>
</evidence>
<evidence type="ECO:0000256" key="13">
    <source>
        <dbReference type="PIRSR" id="PIRSR606539-1"/>
    </source>
</evidence>
<dbReference type="Pfam" id="PF13246">
    <property type="entry name" value="Cation_ATPase"/>
    <property type="match status" value="1"/>
</dbReference>
<evidence type="ECO:0000256" key="8">
    <source>
        <dbReference type="ARBA" id="ARBA00022967"/>
    </source>
</evidence>
<feature type="transmembrane region" description="Helical" evidence="16">
    <location>
        <begin position="1497"/>
        <end position="1516"/>
    </location>
</feature>
<dbReference type="SUPFAM" id="SSF81665">
    <property type="entry name" value="Calcium ATPase, transmembrane domain M"/>
    <property type="match status" value="1"/>
</dbReference>
<keyword evidence="9 16" id="KW-1133">Transmembrane helix</keyword>
<evidence type="ECO:0000256" key="17">
    <source>
        <dbReference type="SAM" id="MobiDB-lite"/>
    </source>
</evidence>
<feature type="region of interest" description="Disordered" evidence="17">
    <location>
        <begin position="1"/>
        <end position="257"/>
    </location>
</feature>
<dbReference type="GO" id="GO:0016887">
    <property type="term" value="F:ATP hydrolysis activity"/>
    <property type="evidence" value="ECO:0007669"/>
    <property type="project" value="InterPro"/>
</dbReference>
<evidence type="ECO:0000256" key="7">
    <source>
        <dbReference type="ARBA" id="ARBA00022842"/>
    </source>
</evidence>
<dbReference type="SUPFAM" id="SSF56784">
    <property type="entry name" value="HAD-like"/>
    <property type="match status" value="1"/>
</dbReference>
<feature type="compositionally biased region" description="Low complexity" evidence="17">
    <location>
        <begin position="134"/>
        <end position="145"/>
    </location>
</feature>
<dbReference type="Pfam" id="PF16212">
    <property type="entry name" value="PhoLip_ATPase_C"/>
    <property type="match status" value="1"/>
</dbReference>
<feature type="region of interest" description="Disordered" evidence="17">
    <location>
        <begin position="1602"/>
        <end position="1657"/>
    </location>
</feature>
<feature type="compositionally biased region" description="Basic and acidic residues" evidence="17">
    <location>
        <begin position="241"/>
        <end position="255"/>
    </location>
</feature>
<dbReference type="InterPro" id="IPR001757">
    <property type="entry name" value="P_typ_ATPase"/>
</dbReference>
<dbReference type="NCBIfam" id="TIGR01494">
    <property type="entry name" value="ATPase_P-type"/>
    <property type="match status" value="1"/>
</dbReference>
<feature type="binding site" evidence="14">
    <location>
        <position position="911"/>
    </location>
    <ligand>
        <name>ATP</name>
        <dbReference type="ChEBI" id="CHEBI:30616"/>
    </ligand>
</feature>
<feature type="binding site" evidence="14">
    <location>
        <position position="708"/>
    </location>
    <ligand>
        <name>ATP</name>
        <dbReference type="ChEBI" id="CHEBI:30616"/>
    </ligand>
</feature>
<dbReference type="OMA" id="GWFLWNI"/>
<comment type="similarity">
    <text evidence="2 16">Belongs to the cation transport ATPase (P-type) (TC 3.A.3) family. Type IV subfamily.</text>
</comment>
<dbReference type="Proteomes" id="UP000016924">
    <property type="component" value="Unassembled WGS sequence"/>
</dbReference>
<dbReference type="GO" id="GO:0005524">
    <property type="term" value="F:ATP binding"/>
    <property type="evidence" value="ECO:0007669"/>
    <property type="project" value="UniProtKB-UniRule"/>
</dbReference>
<dbReference type="HOGENOM" id="CLU_000846_5_3_1"/>
<dbReference type="InterPro" id="IPR023299">
    <property type="entry name" value="ATPase_P-typ_cyto_dom_N"/>
</dbReference>
<name>R7Z5V1_CONA1</name>
<feature type="transmembrane region" description="Helical" evidence="16">
    <location>
        <begin position="638"/>
        <end position="662"/>
    </location>
</feature>
<dbReference type="NCBIfam" id="TIGR01652">
    <property type="entry name" value="ATPase-Plipid"/>
    <property type="match status" value="2"/>
</dbReference>
<gene>
    <name evidence="20" type="ORF">W97_08743</name>
</gene>
<dbReference type="InterPro" id="IPR018303">
    <property type="entry name" value="ATPase_P-typ_P_site"/>
</dbReference>
<evidence type="ECO:0000256" key="16">
    <source>
        <dbReference type="RuleBase" id="RU362033"/>
    </source>
</evidence>
<dbReference type="Gene3D" id="2.70.150.10">
    <property type="entry name" value="Calcium-transporting ATPase, cytoplasmic transduction domain A"/>
    <property type="match status" value="1"/>
</dbReference>
<keyword evidence="6 14" id="KW-0067">ATP-binding</keyword>
<sequence length="1676" mass="185558">MAGIDNQSEDGGTGMRRRHSSQYDEDGVTTEGQDSGSVSPYTVDDGRRIPAGNHDESTASTSTSVDAATTFSPQPGSNGGQLPRVRFSTDVERIPASSTGTDNLGLDGSDERAAPGRGSLSQRRASPPGLSIDTSGSSATAGSSSLPGQGPVLSPLSPRSLNTAGNRSGMSPMSPSSRSRGYSLRSSLFRKHIRDSSPGDGSVIELQEAGSSNSSAPSRPASSRGQSKKHPSATVTIAPAFDDHSDLSNRSEKKTRGVQGISALPNYHSRIQKRARGSGLTQKIKAAYQQVRKTVLRLHDTPPSKDGRHIDLDATRKSALTDERTGKSYIGNSIRSSRYTAWNFLPRQLFAQFSKLANFYFLCVSILQMIPGLSTTGTFTTIVPLLFFVSISMGKEGYDDLRRYRLDKEENNRNASVMQAYQPTKTAALDVERSPSTSLGPIQWASKKWRNLQVGDVVKLERNEAAPADLLILYANGANGIAYVETMALDGETNLKSKQTTPSLARICKDEESVAACRAHFVVEDPNLDLYSFEGKVTVDGETSPLTNTEIIYRGSVLRNTPEAIGMVIYTGEECKIRMNANKNPRIKAPRLQSIVNKIVILIVLFVLALATFNTVAYQFWSRRVEDEAWYLTEAQVAVFPILASFIIMFNTMIPLSLYVSLEIVKVCQMFLLNDIDMYDPVSDTPFEARTSTINEELGQVSYIFSDKTGTLTDNSMKFRKMSVAGTAWLHDVDLSKPNDSKLLRHDRKRNKGKKPVRKSRLSESFTMKPAGYDEMPDHETIEPPSVTTGPDAETAWKSSARPEKSQPELRTREMIRYIQRKPYTLFARKARLFLLSMALCHTCLPEVQENGEIDFQASSPDELALVRAAQELGYLVVNREVNTLTLRTFPNGTDAEPLSEVYTVLDVIEFSSKRKRMSVLVRFPDQRVAIFCKGADSVVMQRLKLATLANQKVIEIEARASKRKSLEAQVAIRRKSEQFERRSSVNRLSASIGRPSIGALGRSSLTGQRLQPIRDELDGWLRERENDVDVSSAEGDSVYYSPRPSAQLGRNSLAGSSARSSMQLDEEEDLVDEALVVDEPTVIERCFQHINDFATEGLRTLLYGYRFLDEQEYQGWKKIYLEATTSLVDRQIMIEKAGELIEQELELAGATAIEDKLQRGVPQAIDKLRRANIKMWMLTGDKRETAINIGHSCRLIKDYSSVTVLDHEAGDVAQHIGASLLSINTGEVAHSVIVIDGQTLAMIDADKSIQALFLELAIVADAVVCCRASPSQKASLVKAIRKKVKNSITLAIGDGANDIAMIQEAHVGIGITGKEGLQAARTSDYSIAQFRFLTKLLLVHGRWNYIRTCKYTVGTFWKEMLFYLTQAMYQRWAGYTGTSLYEPWSLSMFNTLFTSLPVIFLGIFEKDLAAATLLAVPELYTKGQRNAGFNFKIYLGWMFTAASESMIVFFVMLGLYGGALFTLDNGLFAMGALTYSAAVIMISVKLQGLEMHDKSIMAGISFFCSVGGWFLWNIILSETYHNNVIYNVNDGFVDRFGRNLLWWLALVLILISCVAFEIAVASARAAWWTTDVDVFRELERDPGTRRRFEEAARLELEGRMGGAGAHGVGKRSGEGKRLSKEEQEKREGEVREMLRSRLGEPEEGKGGDGFLERPNVEAGEMWERGFGSVRNGSVR</sequence>
<protein>
    <recommendedName>
        <fullName evidence="16">Phospholipid-transporting ATPase</fullName>
        <ecNumber evidence="16">7.6.2.1</ecNumber>
    </recommendedName>
</protein>
<feature type="compositionally biased region" description="Polar residues" evidence="17">
    <location>
        <begin position="1"/>
        <end position="10"/>
    </location>
</feature>
<dbReference type="InterPro" id="IPR032630">
    <property type="entry name" value="P_typ_ATPase_c"/>
</dbReference>
<dbReference type="GO" id="GO:0000287">
    <property type="term" value="F:magnesium ion binding"/>
    <property type="evidence" value="ECO:0007669"/>
    <property type="project" value="UniProtKB-UniRule"/>
</dbReference>
<dbReference type="OrthoDB" id="377733at2759"/>
<evidence type="ECO:0000313" key="21">
    <source>
        <dbReference type="Proteomes" id="UP000016924"/>
    </source>
</evidence>
<feature type="domain" description="P-type ATPase N-terminal" evidence="18">
    <location>
        <begin position="324"/>
        <end position="382"/>
    </location>
</feature>
<feature type="transmembrane region" description="Helical" evidence="16">
    <location>
        <begin position="1541"/>
        <end position="1561"/>
    </location>
</feature>
<evidence type="ECO:0000256" key="10">
    <source>
        <dbReference type="ARBA" id="ARBA00023136"/>
    </source>
</evidence>
<evidence type="ECO:0000313" key="20">
    <source>
        <dbReference type="EMBL" id="EON69483.1"/>
    </source>
</evidence>
<dbReference type="InterPro" id="IPR032631">
    <property type="entry name" value="P-type_ATPase_N"/>
</dbReference>
<feature type="compositionally biased region" description="Polar residues" evidence="17">
    <location>
        <begin position="30"/>
        <end position="40"/>
    </location>
</feature>
<feature type="region of interest" description="Disordered" evidence="17">
    <location>
        <begin position="1033"/>
        <end position="1066"/>
    </location>
</feature>
<feature type="domain" description="P-type ATPase C-terminal" evidence="19">
    <location>
        <begin position="1321"/>
        <end position="1570"/>
    </location>
</feature>
<evidence type="ECO:0000256" key="5">
    <source>
        <dbReference type="ARBA" id="ARBA00022741"/>
    </source>
</evidence>
<comment type="catalytic activity">
    <reaction evidence="11 16">
        <text>ATP + H2O + phospholipidSide 1 = ADP + phosphate + phospholipidSide 2.</text>
        <dbReference type="EC" id="7.6.2.1"/>
    </reaction>
</comment>
<feature type="binding site" evidence="14">
    <location>
        <position position="863"/>
    </location>
    <ligand>
        <name>ATP</name>
        <dbReference type="ChEBI" id="CHEBI:30616"/>
    </ligand>
</feature>
<feature type="binding site" evidence="14">
    <location>
        <position position="709"/>
    </location>
    <ligand>
        <name>ATP</name>
        <dbReference type="ChEBI" id="CHEBI:30616"/>
    </ligand>
</feature>
<evidence type="ECO:0000256" key="9">
    <source>
        <dbReference type="ARBA" id="ARBA00022989"/>
    </source>
</evidence>
<evidence type="ECO:0000256" key="3">
    <source>
        <dbReference type="ARBA" id="ARBA00022692"/>
    </source>
</evidence>
<keyword evidence="5 14" id="KW-0547">Nucleotide-binding</keyword>
<dbReference type="GO" id="GO:0140326">
    <property type="term" value="F:ATPase-coupled intramembrane lipid transporter activity"/>
    <property type="evidence" value="ECO:0007669"/>
    <property type="project" value="UniProtKB-EC"/>
</dbReference>
<feature type="compositionally biased region" description="Basic residues" evidence="17">
    <location>
        <begin position="745"/>
        <end position="760"/>
    </location>
</feature>
<evidence type="ECO:0000256" key="2">
    <source>
        <dbReference type="ARBA" id="ARBA00008109"/>
    </source>
</evidence>
<dbReference type="SUPFAM" id="SSF81660">
    <property type="entry name" value="Metal cation-transporting ATPase, ATP-binding domain N"/>
    <property type="match status" value="1"/>
</dbReference>
<evidence type="ECO:0000256" key="6">
    <source>
        <dbReference type="ARBA" id="ARBA00022840"/>
    </source>
</evidence>
<dbReference type="Gene3D" id="3.40.50.1000">
    <property type="entry name" value="HAD superfamily/HAD-like"/>
    <property type="match status" value="1"/>
</dbReference>
<evidence type="ECO:0000256" key="12">
    <source>
        <dbReference type="ARBA" id="ARBA00049128"/>
    </source>
</evidence>
<feature type="binding site" evidence="14">
    <location>
        <position position="934"/>
    </location>
    <ligand>
        <name>ATP</name>
        <dbReference type="ChEBI" id="CHEBI:30616"/>
    </ligand>
</feature>
<feature type="region of interest" description="Disordered" evidence="17">
    <location>
        <begin position="740"/>
        <end position="809"/>
    </location>
</feature>
<dbReference type="eggNOG" id="KOG0206">
    <property type="taxonomic scope" value="Eukaryota"/>
</dbReference>
<dbReference type="InterPro" id="IPR023298">
    <property type="entry name" value="ATPase_P-typ_TM_dom_sf"/>
</dbReference>
<feature type="binding site" evidence="15">
    <location>
        <position position="709"/>
    </location>
    <ligand>
        <name>Mg(2+)</name>
        <dbReference type="ChEBI" id="CHEBI:18420"/>
    </ligand>
</feature>
<organism evidence="20 21">
    <name type="scientific">Coniosporium apollinis (strain CBS 100218)</name>
    <name type="common">Rock-inhabiting black yeast</name>
    <dbReference type="NCBI Taxonomy" id="1168221"/>
    <lineage>
        <taxon>Eukaryota</taxon>
        <taxon>Fungi</taxon>
        <taxon>Dikarya</taxon>
        <taxon>Ascomycota</taxon>
        <taxon>Pezizomycotina</taxon>
        <taxon>Dothideomycetes</taxon>
        <taxon>Dothideomycetes incertae sedis</taxon>
        <taxon>Coniosporium</taxon>
    </lineage>
</organism>
<evidence type="ECO:0000256" key="1">
    <source>
        <dbReference type="ARBA" id="ARBA00004141"/>
    </source>
</evidence>
<dbReference type="GO" id="GO:0006892">
    <property type="term" value="P:post-Golgi vesicle-mediated transport"/>
    <property type="evidence" value="ECO:0007669"/>
    <property type="project" value="TreeGrafter"/>
</dbReference>
<keyword evidence="8 16" id="KW-1278">Translocase</keyword>
<feature type="compositionally biased region" description="Low complexity" evidence="17">
    <location>
        <begin position="167"/>
        <end position="187"/>
    </location>
</feature>
<dbReference type="FunFam" id="3.40.50.1000:FF:000172">
    <property type="entry name" value="Phospholipid-transporting ATPase"/>
    <property type="match status" value="1"/>
</dbReference>